<evidence type="ECO:0000256" key="7">
    <source>
        <dbReference type="ARBA" id="ARBA00022958"/>
    </source>
</evidence>
<protein>
    <recommendedName>
        <fullName evidence="16">Integral membrane protein</fullName>
    </recommendedName>
</protein>
<reference evidence="14 15" key="1">
    <citation type="journal article" date="2015" name="Genome Announc.">
        <title>Expanding the biotechnology potential of lactobacilli through comparative genomics of 213 strains and associated genera.</title>
        <authorList>
            <person name="Sun Z."/>
            <person name="Harris H.M."/>
            <person name="McCann A."/>
            <person name="Guo C."/>
            <person name="Argimon S."/>
            <person name="Zhang W."/>
            <person name="Yang X."/>
            <person name="Jeffery I.B."/>
            <person name="Cooney J.C."/>
            <person name="Kagawa T.F."/>
            <person name="Liu W."/>
            <person name="Song Y."/>
            <person name="Salvetti E."/>
            <person name="Wrobel A."/>
            <person name="Rasinkangas P."/>
            <person name="Parkhill J."/>
            <person name="Rea M.C."/>
            <person name="O'Sullivan O."/>
            <person name="Ritari J."/>
            <person name="Douillard F.P."/>
            <person name="Paul Ross R."/>
            <person name="Yang R."/>
            <person name="Briner A.E."/>
            <person name="Felis G.E."/>
            <person name="de Vos W.M."/>
            <person name="Barrangou R."/>
            <person name="Klaenhammer T.R."/>
            <person name="Caufield P.W."/>
            <person name="Cui Y."/>
            <person name="Zhang H."/>
            <person name="O'Toole P.W."/>
        </authorList>
    </citation>
    <scope>NUCLEOTIDE SEQUENCE [LARGE SCALE GENOMIC DNA]</scope>
    <source>
        <strain evidence="14 15">DSM 23026</strain>
    </source>
</reference>
<dbReference type="GO" id="GO:0015252">
    <property type="term" value="F:proton channel activity"/>
    <property type="evidence" value="ECO:0007669"/>
    <property type="project" value="InterPro"/>
</dbReference>
<evidence type="ECO:0008006" key="16">
    <source>
        <dbReference type="Google" id="ProtNLM"/>
    </source>
</evidence>
<comment type="caution">
    <text evidence="14">The sequence shown here is derived from an EMBL/GenBank/DDBJ whole genome shotgun (WGS) entry which is preliminary data.</text>
</comment>
<evidence type="ECO:0000256" key="4">
    <source>
        <dbReference type="ARBA" id="ARBA00022538"/>
    </source>
</evidence>
<dbReference type="AlphaFoldDB" id="A0A0R2NN81"/>
<keyword evidence="9" id="KW-0406">Ion transport</keyword>
<evidence type="ECO:0000256" key="8">
    <source>
        <dbReference type="ARBA" id="ARBA00022989"/>
    </source>
</evidence>
<dbReference type="EMBL" id="JQCQ01000002">
    <property type="protein sequence ID" value="KRO26139.1"/>
    <property type="molecule type" value="Genomic_DNA"/>
</dbReference>
<evidence type="ECO:0000256" key="5">
    <source>
        <dbReference type="ARBA" id="ARBA00022692"/>
    </source>
</evidence>
<comment type="subcellular location">
    <subcellularLocation>
        <location evidence="1">Membrane</location>
        <topology evidence="1">Multi-pass membrane protein</topology>
    </subcellularLocation>
</comment>
<feature type="transmembrane region" description="Helical" evidence="13">
    <location>
        <begin position="142"/>
        <end position="169"/>
    </location>
</feature>
<accession>A0A0R2NN81</accession>
<sequence>MEAFTDAIIAIVATIMVLEIHAPHNFTFESFKNQVPSLIAYIISFLQIMVSWYNYHLLFKRAKRVDFLVYLTNMIWLLMLSGMPFVTAWVGEYPTHWQPELAYLTIMSLWTGMYSVTSFALQRDNRGQAINVDPENNFERGIRYGCLIVSFIVLPFWPPIALALTYFLFIESIITCFRTEDRWTQAS</sequence>
<feature type="transmembrane region" description="Helical" evidence="13">
    <location>
        <begin position="67"/>
        <end position="89"/>
    </location>
</feature>
<keyword evidence="6" id="KW-0631">Potassium channel</keyword>
<name>A0A0R2NN81_9LACO</name>
<keyword evidence="8 13" id="KW-1133">Transmembrane helix</keyword>
<keyword evidence="15" id="KW-1185">Reference proteome</keyword>
<dbReference type="GO" id="GO:0016020">
    <property type="term" value="C:membrane"/>
    <property type="evidence" value="ECO:0007669"/>
    <property type="project" value="UniProtKB-SubCell"/>
</dbReference>
<evidence type="ECO:0000313" key="15">
    <source>
        <dbReference type="Proteomes" id="UP000051249"/>
    </source>
</evidence>
<keyword evidence="4" id="KW-0633">Potassium transport</keyword>
<evidence type="ECO:0000256" key="9">
    <source>
        <dbReference type="ARBA" id="ARBA00023065"/>
    </source>
</evidence>
<feature type="transmembrane region" description="Helical" evidence="13">
    <location>
        <begin position="101"/>
        <end position="121"/>
    </location>
</feature>
<dbReference type="Proteomes" id="UP000051249">
    <property type="component" value="Unassembled WGS sequence"/>
</dbReference>
<evidence type="ECO:0000256" key="1">
    <source>
        <dbReference type="ARBA" id="ARBA00004141"/>
    </source>
</evidence>
<evidence type="ECO:0000256" key="10">
    <source>
        <dbReference type="ARBA" id="ARBA00023136"/>
    </source>
</evidence>
<evidence type="ECO:0000256" key="13">
    <source>
        <dbReference type="SAM" id="Phobius"/>
    </source>
</evidence>
<organism evidence="14 15">
    <name type="scientific">Pediococcus argentinicus</name>
    <dbReference type="NCBI Taxonomy" id="480391"/>
    <lineage>
        <taxon>Bacteria</taxon>
        <taxon>Bacillati</taxon>
        <taxon>Bacillota</taxon>
        <taxon>Bacilli</taxon>
        <taxon>Lactobacillales</taxon>
        <taxon>Lactobacillaceae</taxon>
        <taxon>Pediococcus</taxon>
    </lineage>
</organism>
<feature type="transmembrane region" description="Helical" evidence="13">
    <location>
        <begin position="38"/>
        <end position="55"/>
    </location>
</feature>
<proteinExistence type="inferred from homology"/>
<evidence type="ECO:0000256" key="2">
    <source>
        <dbReference type="ARBA" id="ARBA00006920"/>
    </source>
</evidence>
<keyword evidence="3" id="KW-0813">Transport</keyword>
<evidence type="ECO:0000256" key="3">
    <source>
        <dbReference type="ARBA" id="ARBA00022448"/>
    </source>
</evidence>
<dbReference type="GO" id="GO:0005267">
    <property type="term" value="F:potassium channel activity"/>
    <property type="evidence" value="ECO:0007669"/>
    <property type="project" value="UniProtKB-KW"/>
</dbReference>
<feature type="transmembrane region" description="Helical" evidence="13">
    <location>
        <begin position="7"/>
        <end position="26"/>
    </location>
</feature>
<evidence type="ECO:0000256" key="11">
    <source>
        <dbReference type="ARBA" id="ARBA00023303"/>
    </source>
</evidence>
<evidence type="ECO:0000256" key="12">
    <source>
        <dbReference type="ARBA" id="ARBA00034430"/>
    </source>
</evidence>
<evidence type="ECO:0000256" key="6">
    <source>
        <dbReference type="ARBA" id="ARBA00022826"/>
    </source>
</evidence>
<keyword evidence="5 13" id="KW-0812">Transmembrane</keyword>
<evidence type="ECO:0000313" key="14">
    <source>
        <dbReference type="EMBL" id="KRO26139.1"/>
    </source>
</evidence>
<comment type="catalytic activity">
    <reaction evidence="12">
        <text>K(+)(in) = K(+)(out)</text>
        <dbReference type="Rhea" id="RHEA:29463"/>
        <dbReference type="ChEBI" id="CHEBI:29103"/>
    </reaction>
</comment>
<keyword evidence="10 13" id="KW-0472">Membrane</keyword>
<comment type="similarity">
    <text evidence="2">Belongs to the TMEM175 family.</text>
</comment>
<dbReference type="Pfam" id="PF06736">
    <property type="entry name" value="TMEM175"/>
    <property type="match status" value="1"/>
</dbReference>
<keyword evidence="7" id="KW-0630">Potassium</keyword>
<keyword evidence="11" id="KW-0407">Ion channel</keyword>
<gene>
    <name evidence="14" type="ORF">IV88_GL000599</name>
</gene>
<dbReference type="InterPro" id="IPR010617">
    <property type="entry name" value="TMEM175-like"/>
</dbReference>
<dbReference type="PATRIC" id="fig|480391.4.peg.606"/>